<dbReference type="GO" id="GO:0016829">
    <property type="term" value="F:lyase activity"/>
    <property type="evidence" value="ECO:0007669"/>
    <property type="project" value="UniProtKB-KW"/>
</dbReference>
<comment type="caution">
    <text evidence="2">The sequence shown here is derived from an EMBL/GenBank/DDBJ whole genome shotgun (WGS) entry which is preliminary data.</text>
</comment>
<name>A0ABT3GXK2_9RHOB</name>
<dbReference type="PROSITE" id="PS00163">
    <property type="entry name" value="FUMARATE_LYASES"/>
    <property type="match status" value="1"/>
</dbReference>
<dbReference type="EMBL" id="JAPDFL010000001">
    <property type="protein sequence ID" value="MCW1932283.1"/>
    <property type="molecule type" value="Genomic_DNA"/>
</dbReference>
<organism evidence="2 3">
    <name type="scientific">Pararhodobacter zhoushanensis</name>
    <dbReference type="NCBI Taxonomy" id="2479545"/>
    <lineage>
        <taxon>Bacteria</taxon>
        <taxon>Pseudomonadati</taxon>
        <taxon>Pseudomonadota</taxon>
        <taxon>Alphaproteobacteria</taxon>
        <taxon>Rhodobacterales</taxon>
        <taxon>Paracoccaceae</taxon>
        <taxon>Pararhodobacter</taxon>
    </lineage>
</organism>
<dbReference type="InterPro" id="IPR008948">
    <property type="entry name" value="L-Aspartase-like"/>
</dbReference>
<dbReference type="Gene3D" id="1.10.40.30">
    <property type="entry name" value="Fumarase/aspartase (C-terminal domain)"/>
    <property type="match status" value="1"/>
</dbReference>
<dbReference type="SUPFAM" id="SSF48557">
    <property type="entry name" value="L-aspartase-like"/>
    <property type="match status" value="1"/>
</dbReference>
<dbReference type="Gene3D" id="1.20.200.10">
    <property type="entry name" value="Fumarase/aspartase (Central domain)"/>
    <property type="match status" value="1"/>
</dbReference>
<dbReference type="PANTHER" id="PTHR43172">
    <property type="entry name" value="ADENYLOSUCCINATE LYASE"/>
    <property type="match status" value="1"/>
</dbReference>
<dbReference type="RefSeq" id="WP_264505301.1">
    <property type="nucleotide sequence ID" value="NZ_JAPDFL010000001.1"/>
</dbReference>
<evidence type="ECO:0000313" key="2">
    <source>
        <dbReference type="EMBL" id="MCW1932283.1"/>
    </source>
</evidence>
<reference evidence="2 3" key="1">
    <citation type="submission" date="2022-10" db="EMBL/GenBank/DDBJ databases">
        <title>Pararhodobacter sp. nov., isolated from marine algae.</title>
        <authorList>
            <person name="Choi B.J."/>
            <person name="Kim J.M."/>
            <person name="Lee J.K."/>
            <person name="Choi D.G."/>
            <person name="Jeon C.O."/>
        </authorList>
    </citation>
    <scope>NUCLEOTIDE SEQUENCE [LARGE SCALE GENOMIC DNA]</scope>
    <source>
        <strain evidence="2 3">ZQ420</strain>
    </source>
</reference>
<dbReference type="InterPro" id="IPR020557">
    <property type="entry name" value="Fumarate_lyase_CS"/>
</dbReference>
<dbReference type="Proteomes" id="UP001208938">
    <property type="component" value="Unassembled WGS sequence"/>
</dbReference>
<accession>A0ABT3GXK2</accession>
<keyword evidence="1 2" id="KW-0456">Lyase</keyword>
<evidence type="ECO:0000256" key="1">
    <source>
        <dbReference type="ARBA" id="ARBA00023239"/>
    </source>
</evidence>
<keyword evidence="3" id="KW-1185">Reference proteome</keyword>
<proteinExistence type="predicted"/>
<evidence type="ECO:0000313" key="3">
    <source>
        <dbReference type="Proteomes" id="UP001208938"/>
    </source>
</evidence>
<gene>
    <name evidence="2" type="ORF">OKW52_08425</name>
</gene>
<dbReference type="PANTHER" id="PTHR43172:SF1">
    <property type="entry name" value="ADENYLOSUCCINATE LYASE"/>
    <property type="match status" value="1"/>
</dbReference>
<protein>
    <submittedName>
        <fullName evidence="2">Lyase family protein</fullName>
    </submittedName>
</protein>
<sequence length="181" mass="19636">MQGDDIGELSIRNRAVGSSTMPHKVNPSLCIEIMSRVPEMSASLSVLLEWVVTIHERDSALHFGALEQMCIDMAQVLSCVEGLLERLVVHPGAMLANIGRTRGAVFTEDVTVQLADRLGRRSAHELMQQTVALMTIERLSLSDALAHDPRCAGVTLPTMDEAIGEAPQMVDACLARLGYNA</sequence>